<dbReference type="GO" id="GO:0016020">
    <property type="term" value="C:membrane"/>
    <property type="evidence" value="ECO:0007669"/>
    <property type="project" value="UniProtKB-SubCell"/>
</dbReference>
<dbReference type="Pfam" id="PF01284">
    <property type="entry name" value="MARVEL"/>
    <property type="match status" value="1"/>
</dbReference>
<gene>
    <name evidence="7" type="ORF">I303_05529</name>
    <name evidence="8" type="ORF">I303_105025</name>
</gene>
<dbReference type="GeneID" id="28969228"/>
<evidence type="ECO:0000313" key="7">
    <source>
        <dbReference type="EMBL" id="OBR84670.1"/>
    </source>
</evidence>
<comment type="subcellular location">
    <subcellularLocation>
        <location evidence="1">Membrane</location>
        <topology evidence="1">Multi-pass membrane protein</topology>
    </subcellularLocation>
</comment>
<protein>
    <recommendedName>
        <fullName evidence="6">MARVEL domain-containing protein</fullName>
    </recommendedName>
</protein>
<dbReference type="Proteomes" id="UP000078595">
    <property type="component" value="Chromosome 6"/>
</dbReference>
<evidence type="ECO:0000256" key="3">
    <source>
        <dbReference type="ARBA" id="ARBA00022989"/>
    </source>
</evidence>
<sequence>MVDTSAHIRRGHPIFFGLLLFFALIEGCITAWLVSRYNDHDTYPSNSIRDRLKFLVFVSWWTVFFSAAYIAAFYTAFLSFVASIASHLAWIALTWIFWLSSTAAFTAALGGGQRCGSSSLTYCSQNVAAEAFGWIETILISFGLGAILFIGIGAIRRGDRLSGELA</sequence>
<keyword evidence="4 5" id="KW-0472">Membrane</keyword>
<dbReference type="OrthoDB" id="2117453at2759"/>
<evidence type="ECO:0000313" key="8">
    <source>
        <dbReference type="EMBL" id="WWC62429.1"/>
    </source>
</evidence>
<dbReference type="KEGG" id="kdj:28969228"/>
<dbReference type="STRING" id="1296121.A0A1A6A3N1"/>
<feature type="transmembrane region" description="Helical" evidence="5">
    <location>
        <begin position="88"/>
        <end position="111"/>
    </location>
</feature>
<feature type="transmembrane region" description="Helical" evidence="5">
    <location>
        <begin position="12"/>
        <end position="34"/>
    </location>
</feature>
<dbReference type="VEuPathDB" id="FungiDB:I303_05529"/>
<dbReference type="AlphaFoldDB" id="A0A1A6A3N1"/>
<feature type="transmembrane region" description="Helical" evidence="5">
    <location>
        <begin position="131"/>
        <end position="155"/>
    </location>
</feature>
<keyword evidence="2 5" id="KW-0812">Transmembrane</keyword>
<name>A0A1A6A3N1_9TREE</name>
<organism evidence="7">
    <name type="scientific">Kwoniella dejecticola CBS 10117</name>
    <dbReference type="NCBI Taxonomy" id="1296121"/>
    <lineage>
        <taxon>Eukaryota</taxon>
        <taxon>Fungi</taxon>
        <taxon>Dikarya</taxon>
        <taxon>Basidiomycota</taxon>
        <taxon>Agaricomycotina</taxon>
        <taxon>Tremellomycetes</taxon>
        <taxon>Tremellales</taxon>
        <taxon>Cryptococcaceae</taxon>
        <taxon>Kwoniella</taxon>
    </lineage>
</organism>
<dbReference type="InterPro" id="IPR008253">
    <property type="entry name" value="Marvel"/>
</dbReference>
<feature type="transmembrane region" description="Helical" evidence="5">
    <location>
        <begin position="54"/>
        <end position="81"/>
    </location>
</feature>
<accession>A0A1A6A3N1</accession>
<keyword evidence="9" id="KW-1185">Reference proteome</keyword>
<evidence type="ECO:0000256" key="1">
    <source>
        <dbReference type="ARBA" id="ARBA00004141"/>
    </source>
</evidence>
<evidence type="ECO:0000256" key="4">
    <source>
        <dbReference type="ARBA" id="ARBA00023136"/>
    </source>
</evidence>
<dbReference type="EMBL" id="KI894032">
    <property type="protein sequence ID" value="OBR84670.1"/>
    <property type="molecule type" value="Genomic_DNA"/>
</dbReference>
<evidence type="ECO:0000259" key="6">
    <source>
        <dbReference type="Pfam" id="PF01284"/>
    </source>
</evidence>
<dbReference type="RefSeq" id="XP_018262512.1">
    <property type="nucleotide sequence ID" value="XM_018408821.1"/>
</dbReference>
<proteinExistence type="predicted"/>
<feature type="domain" description="MARVEL" evidence="6">
    <location>
        <begin position="16"/>
        <end position="141"/>
    </location>
</feature>
<evidence type="ECO:0000256" key="5">
    <source>
        <dbReference type="SAM" id="Phobius"/>
    </source>
</evidence>
<reference evidence="8" key="3">
    <citation type="submission" date="2024-02" db="EMBL/GenBank/DDBJ databases">
        <title>Comparative genomics of Cryptococcus and Kwoniella reveals pathogenesis evolution and contrasting modes of karyotype evolution via chromosome fusion or intercentromeric recombination.</title>
        <authorList>
            <person name="Coelho M.A."/>
            <person name="David-Palma M."/>
            <person name="Shea T."/>
            <person name="Bowers K."/>
            <person name="McGinley-Smith S."/>
            <person name="Mohammad A.W."/>
            <person name="Gnirke A."/>
            <person name="Yurkov A.M."/>
            <person name="Nowrousian M."/>
            <person name="Sun S."/>
            <person name="Cuomo C.A."/>
            <person name="Heitman J."/>
        </authorList>
    </citation>
    <scope>NUCLEOTIDE SEQUENCE</scope>
    <source>
        <strain evidence="8">CBS 10117</strain>
    </source>
</reference>
<keyword evidence="3 5" id="KW-1133">Transmembrane helix</keyword>
<evidence type="ECO:0000256" key="2">
    <source>
        <dbReference type="ARBA" id="ARBA00022692"/>
    </source>
</evidence>
<dbReference type="EMBL" id="CP144535">
    <property type="protein sequence ID" value="WWC62429.1"/>
    <property type="molecule type" value="Genomic_DNA"/>
</dbReference>
<evidence type="ECO:0000313" key="9">
    <source>
        <dbReference type="Proteomes" id="UP000078595"/>
    </source>
</evidence>
<reference evidence="8" key="2">
    <citation type="submission" date="2013-07" db="EMBL/GenBank/DDBJ databases">
        <authorList>
            <consortium name="The Broad Institute Genome Sequencing Platform"/>
            <person name="Cuomo C."/>
            <person name="Litvintseva A."/>
            <person name="Chen Y."/>
            <person name="Heitman J."/>
            <person name="Sun S."/>
            <person name="Springer D."/>
            <person name="Dromer F."/>
            <person name="Young S.K."/>
            <person name="Zeng Q."/>
            <person name="Gargeya S."/>
            <person name="Fitzgerald M."/>
            <person name="Abouelleil A."/>
            <person name="Alvarado L."/>
            <person name="Berlin A.M."/>
            <person name="Chapman S.B."/>
            <person name="Dewar J."/>
            <person name="Goldberg J."/>
            <person name="Griggs A."/>
            <person name="Gujja S."/>
            <person name="Hansen M."/>
            <person name="Howarth C."/>
            <person name="Imamovic A."/>
            <person name="Larimer J."/>
            <person name="McCowan C."/>
            <person name="Murphy C."/>
            <person name="Pearson M."/>
            <person name="Priest M."/>
            <person name="Roberts A."/>
            <person name="Saif S."/>
            <person name="Shea T."/>
            <person name="Sykes S."/>
            <person name="Wortman J."/>
            <person name="Nusbaum C."/>
            <person name="Birren B."/>
        </authorList>
    </citation>
    <scope>NUCLEOTIDE SEQUENCE</scope>
    <source>
        <strain evidence="8">CBS 10117</strain>
    </source>
</reference>
<reference evidence="7" key="1">
    <citation type="submission" date="2013-07" db="EMBL/GenBank/DDBJ databases">
        <title>The Genome Sequence of Cryptococcus dejecticola CBS10117.</title>
        <authorList>
            <consortium name="The Broad Institute Genome Sequencing Platform"/>
            <person name="Cuomo C."/>
            <person name="Litvintseva A."/>
            <person name="Chen Y."/>
            <person name="Heitman J."/>
            <person name="Sun S."/>
            <person name="Springer D."/>
            <person name="Dromer F."/>
            <person name="Young S.K."/>
            <person name="Zeng Q."/>
            <person name="Gargeya S."/>
            <person name="Fitzgerald M."/>
            <person name="Abouelleil A."/>
            <person name="Alvarado L."/>
            <person name="Berlin A.M."/>
            <person name="Chapman S.B."/>
            <person name="Dewar J."/>
            <person name="Goldberg J."/>
            <person name="Griggs A."/>
            <person name="Gujja S."/>
            <person name="Hansen M."/>
            <person name="Howarth C."/>
            <person name="Imamovic A."/>
            <person name="Larimer J."/>
            <person name="McCowan C."/>
            <person name="Murphy C."/>
            <person name="Pearson M."/>
            <person name="Priest M."/>
            <person name="Roberts A."/>
            <person name="Saif S."/>
            <person name="Shea T."/>
            <person name="Sykes S."/>
            <person name="Wortman J."/>
            <person name="Nusbaum C."/>
            <person name="Birren B."/>
        </authorList>
    </citation>
    <scope>NUCLEOTIDE SEQUENCE [LARGE SCALE GENOMIC DNA]</scope>
    <source>
        <strain evidence="7">CBS 10117</strain>
    </source>
</reference>